<proteinExistence type="predicted"/>
<evidence type="ECO:0008006" key="4">
    <source>
        <dbReference type="Google" id="ProtNLM"/>
    </source>
</evidence>
<accession>A0A1Y6CTH7</accession>
<keyword evidence="3" id="KW-1185">Reference proteome</keyword>
<evidence type="ECO:0000313" key="3">
    <source>
        <dbReference type="Proteomes" id="UP000192917"/>
    </source>
</evidence>
<gene>
    <name evidence="2" type="ORF">SAMN05428998_13465</name>
</gene>
<evidence type="ECO:0000256" key="1">
    <source>
        <dbReference type="SAM" id="MobiDB-lite"/>
    </source>
</evidence>
<protein>
    <recommendedName>
        <fullName evidence="4">Ribbon-helix-helix protein, copG family</fullName>
    </recommendedName>
</protein>
<dbReference type="RefSeq" id="WP_218822956.1">
    <property type="nucleotide sequence ID" value="NZ_FWZX01000034.1"/>
</dbReference>
<dbReference type="STRING" id="560819.SAMN05428998_13465"/>
<feature type="compositionally biased region" description="Basic and acidic residues" evidence="1">
    <location>
        <begin position="62"/>
        <end position="74"/>
    </location>
</feature>
<evidence type="ECO:0000313" key="2">
    <source>
        <dbReference type="EMBL" id="SMF75756.1"/>
    </source>
</evidence>
<dbReference type="Proteomes" id="UP000192917">
    <property type="component" value="Unassembled WGS sequence"/>
</dbReference>
<dbReference type="EMBL" id="FWZX01000034">
    <property type="protein sequence ID" value="SMF75756.1"/>
    <property type="molecule type" value="Genomic_DNA"/>
</dbReference>
<feature type="region of interest" description="Disordered" evidence="1">
    <location>
        <begin position="53"/>
        <end position="74"/>
    </location>
</feature>
<name>A0A1Y6CTH7_9PROT</name>
<reference evidence="2 3" key="1">
    <citation type="submission" date="2017-04" db="EMBL/GenBank/DDBJ databases">
        <authorList>
            <person name="Afonso C.L."/>
            <person name="Miller P.J."/>
            <person name="Scott M.A."/>
            <person name="Spackman E."/>
            <person name="Goraichik I."/>
            <person name="Dimitrov K.M."/>
            <person name="Suarez D.L."/>
            <person name="Swayne D.E."/>
        </authorList>
    </citation>
    <scope>NUCLEOTIDE SEQUENCE [LARGE SCALE GENOMIC DNA]</scope>
    <source>
        <strain evidence="2 3">USBA 355</strain>
    </source>
</reference>
<dbReference type="AlphaFoldDB" id="A0A1Y6CTH7"/>
<sequence>MAEAQPPKRTEKVQVMLDDEELRAIDDWRFDNRVPTRAAAIRELLRRGLLNRELDTPPADLPTRDFRVTDAEGT</sequence>
<organism evidence="2 3">
    <name type="scientific">Tistlia consotensis USBA 355</name>
    <dbReference type="NCBI Taxonomy" id="560819"/>
    <lineage>
        <taxon>Bacteria</taxon>
        <taxon>Pseudomonadati</taxon>
        <taxon>Pseudomonadota</taxon>
        <taxon>Alphaproteobacteria</taxon>
        <taxon>Rhodospirillales</taxon>
        <taxon>Rhodovibrionaceae</taxon>
        <taxon>Tistlia</taxon>
    </lineage>
</organism>